<feature type="transmembrane region" description="Helical" evidence="7">
    <location>
        <begin position="402"/>
        <end position="435"/>
    </location>
</feature>
<evidence type="ECO:0000256" key="2">
    <source>
        <dbReference type="ARBA" id="ARBA00022448"/>
    </source>
</evidence>
<feature type="transmembrane region" description="Helical" evidence="7">
    <location>
        <begin position="177"/>
        <end position="200"/>
    </location>
</feature>
<comment type="caution">
    <text evidence="9">The sequence shown here is derived from an EMBL/GenBank/DDBJ whole genome shotgun (WGS) entry which is preliminary data.</text>
</comment>
<dbReference type="PANTHER" id="PTHR43652:SF2">
    <property type="entry name" value="BASIC AMINO ACID ANTIPORTER YFCC-RELATED"/>
    <property type="match status" value="1"/>
</dbReference>
<feature type="transmembrane region" description="Helical" evidence="7">
    <location>
        <begin position="530"/>
        <end position="551"/>
    </location>
</feature>
<gene>
    <name evidence="9" type="ORF">GCM10011409_42310</name>
</gene>
<dbReference type="GO" id="GO:0006813">
    <property type="term" value="P:potassium ion transport"/>
    <property type="evidence" value="ECO:0007669"/>
    <property type="project" value="InterPro"/>
</dbReference>
<feature type="transmembrane region" description="Helical" evidence="7">
    <location>
        <begin position="97"/>
        <end position="121"/>
    </location>
</feature>
<sequence>MTFELVFVLVMVTAMLIGLLAEISRPEIIVFTVLTIFLVTGILTPEEALDGFSNEGMLTIALLFIVAGAVQNSGIMERFITSWLAKSKSLLESMARFFIPTSILSGFLNNTPIVVTLAPLIKNWCEERDIAPSKFLIPLSYVTILGGTITLMGTSTNLVVHGMLLDYGYEGYSLFQLAIIGIPITVVGLVYIFTIGYQLLPEYKGFKQTIKEDAKEYIAEVIVGETFPHINQSIEQAGLRELKGLYLVEIIRGEERLSPVRSSTVIQEGDRLIFTGLMSTLTEVQMTKGLSLRTGTKLDLDELKNGNTQLVEAVVSHQSSLLSKSIKQNQFRSKYDAGVIAVHRKNERIQSKVGDIHLKPGDSLLLLAGKGFVEKYQQSNDFYVLTSLGTPESLKRNARNGWLPVGIFFLMIILVTFGVLSMFKAMAVAVILLLATNTITAREAKGYIHFHVLLLIASSFGVGIAIMKSGLAEWIARGLLAVGEPLGLFAILLLIYLLTNIFTELITNSAAAVLMLPIGLETAANLHLDPMGFAVTITIAASASFITPIGYQTNMIVYGPGGYKFSDYIKIGTPLSLLVMAITVTIVYYWWF</sequence>
<evidence type="ECO:0000256" key="5">
    <source>
        <dbReference type="ARBA" id="ARBA00022989"/>
    </source>
</evidence>
<keyword evidence="2" id="KW-0813">Transport</keyword>
<dbReference type="InterPro" id="IPR036721">
    <property type="entry name" value="RCK_C_sf"/>
</dbReference>
<evidence type="ECO:0000256" key="7">
    <source>
        <dbReference type="SAM" id="Phobius"/>
    </source>
</evidence>
<accession>A0A9W5U1H8</accession>
<dbReference type="InterPro" id="IPR004680">
    <property type="entry name" value="Cit_transptr-like_dom"/>
</dbReference>
<dbReference type="PROSITE" id="PS01271">
    <property type="entry name" value="NA_SULFATE"/>
    <property type="match status" value="1"/>
</dbReference>
<evidence type="ECO:0000259" key="8">
    <source>
        <dbReference type="PROSITE" id="PS51202"/>
    </source>
</evidence>
<evidence type="ECO:0000256" key="4">
    <source>
        <dbReference type="ARBA" id="ARBA00022737"/>
    </source>
</evidence>
<feature type="transmembrane region" description="Helical" evidence="7">
    <location>
        <begin position="28"/>
        <end position="45"/>
    </location>
</feature>
<proteinExistence type="predicted"/>
<dbReference type="AlphaFoldDB" id="A0A9W5U1H8"/>
<dbReference type="InterPro" id="IPR006037">
    <property type="entry name" value="RCK_C"/>
</dbReference>
<dbReference type="GO" id="GO:0008324">
    <property type="term" value="F:monoatomic cation transmembrane transporter activity"/>
    <property type="evidence" value="ECO:0007669"/>
    <property type="project" value="InterPro"/>
</dbReference>
<reference evidence="9" key="2">
    <citation type="submission" date="2020-09" db="EMBL/GenBank/DDBJ databases">
        <authorList>
            <person name="Sun Q."/>
            <person name="Zhou Y."/>
        </authorList>
    </citation>
    <scope>NUCLEOTIDE SEQUENCE</scope>
    <source>
        <strain evidence="9">CGMCC 1.15454</strain>
    </source>
</reference>
<protein>
    <submittedName>
        <fullName evidence="9">Sodium:sulfate symporter</fullName>
    </submittedName>
</protein>
<dbReference type="EMBL" id="BMJD01000060">
    <property type="protein sequence ID" value="GGB60498.1"/>
    <property type="molecule type" value="Genomic_DNA"/>
</dbReference>
<evidence type="ECO:0000256" key="1">
    <source>
        <dbReference type="ARBA" id="ARBA00004141"/>
    </source>
</evidence>
<dbReference type="Pfam" id="PF03600">
    <property type="entry name" value="CitMHS"/>
    <property type="match status" value="1"/>
</dbReference>
<dbReference type="PROSITE" id="PS51202">
    <property type="entry name" value="RCK_C"/>
    <property type="match status" value="2"/>
</dbReference>
<dbReference type="RefSeq" id="WP_188725840.1">
    <property type="nucleotide sequence ID" value="NZ_BMJD01000060.1"/>
</dbReference>
<dbReference type="Gene3D" id="3.30.70.1450">
    <property type="entry name" value="Regulator of K+ conductance, C-terminal domain"/>
    <property type="match status" value="2"/>
</dbReference>
<name>A0A9W5U1H8_9BACI</name>
<dbReference type="Pfam" id="PF02080">
    <property type="entry name" value="TrkA_C"/>
    <property type="match status" value="1"/>
</dbReference>
<dbReference type="SUPFAM" id="SSF116726">
    <property type="entry name" value="TrkA C-terminal domain-like"/>
    <property type="match status" value="2"/>
</dbReference>
<organism evidence="9 10">
    <name type="scientific">Lentibacillus populi</name>
    <dbReference type="NCBI Taxonomy" id="1827502"/>
    <lineage>
        <taxon>Bacteria</taxon>
        <taxon>Bacillati</taxon>
        <taxon>Bacillota</taxon>
        <taxon>Bacilli</taxon>
        <taxon>Bacillales</taxon>
        <taxon>Bacillaceae</taxon>
        <taxon>Lentibacillus</taxon>
    </lineage>
</organism>
<keyword evidence="5 7" id="KW-1133">Transmembrane helix</keyword>
<feature type="transmembrane region" description="Helical" evidence="7">
    <location>
        <begin position="505"/>
        <end position="524"/>
    </location>
</feature>
<feature type="domain" description="RCK C-terminal" evidence="8">
    <location>
        <begin position="205"/>
        <end position="290"/>
    </location>
</feature>
<evidence type="ECO:0000313" key="10">
    <source>
        <dbReference type="Proteomes" id="UP000621492"/>
    </source>
</evidence>
<feature type="transmembrane region" description="Helical" evidence="7">
    <location>
        <begin position="447"/>
        <end position="467"/>
    </location>
</feature>
<comment type="subcellular location">
    <subcellularLocation>
        <location evidence="1">Membrane</location>
        <topology evidence="1">Multi-pass membrane protein</topology>
    </subcellularLocation>
</comment>
<feature type="domain" description="RCK C-terminal" evidence="8">
    <location>
        <begin position="298"/>
        <end position="382"/>
    </location>
</feature>
<dbReference type="InterPro" id="IPR031312">
    <property type="entry name" value="Na/sul_symport_CS"/>
</dbReference>
<evidence type="ECO:0000313" key="9">
    <source>
        <dbReference type="EMBL" id="GGB60498.1"/>
    </source>
</evidence>
<dbReference type="Proteomes" id="UP000621492">
    <property type="component" value="Unassembled WGS sequence"/>
</dbReference>
<keyword evidence="10" id="KW-1185">Reference proteome</keyword>
<evidence type="ECO:0000256" key="3">
    <source>
        <dbReference type="ARBA" id="ARBA00022692"/>
    </source>
</evidence>
<dbReference type="InterPro" id="IPR051679">
    <property type="entry name" value="DASS-Related_Transporters"/>
</dbReference>
<keyword evidence="3 7" id="KW-0812">Transmembrane</keyword>
<evidence type="ECO:0000256" key="6">
    <source>
        <dbReference type="ARBA" id="ARBA00023136"/>
    </source>
</evidence>
<feature type="transmembrane region" description="Helical" evidence="7">
    <location>
        <begin position="479"/>
        <end position="498"/>
    </location>
</feature>
<reference evidence="9" key="1">
    <citation type="journal article" date="2014" name="Int. J. Syst. Evol. Microbiol.">
        <title>Complete genome sequence of Corynebacterium casei LMG S-19264T (=DSM 44701T), isolated from a smear-ripened cheese.</title>
        <authorList>
            <consortium name="US DOE Joint Genome Institute (JGI-PGF)"/>
            <person name="Walter F."/>
            <person name="Albersmeier A."/>
            <person name="Kalinowski J."/>
            <person name="Ruckert C."/>
        </authorList>
    </citation>
    <scope>NUCLEOTIDE SEQUENCE</scope>
    <source>
        <strain evidence="9">CGMCC 1.15454</strain>
    </source>
</reference>
<feature type="transmembrane region" description="Helical" evidence="7">
    <location>
        <begin position="141"/>
        <end position="165"/>
    </location>
</feature>
<keyword evidence="4" id="KW-0677">Repeat</keyword>
<feature type="transmembrane region" description="Helical" evidence="7">
    <location>
        <begin position="571"/>
        <end position="591"/>
    </location>
</feature>
<dbReference type="FunFam" id="3.30.70.1450:FF:000009">
    <property type="entry name" value="SLC13 family permease"/>
    <property type="match status" value="1"/>
</dbReference>
<keyword evidence="6 7" id="KW-0472">Membrane</keyword>
<feature type="transmembrane region" description="Helical" evidence="7">
    <location>
        <begin position="6"/>
        <end position="21"/>
    </location>
</feature>
<dbReference type="GO" id="GO:0005886">
    <property type="term" value="C:plasma membrane"/>
    <property type="evidence" value="ECO:0007669"/>
    <property type="project" value="TreeGrafter"/>
</dbReference>
<dbReference type="PANTHER" id="PTHR43652">
    <property type="entry name" value="BASIC AMINO ACID ANTIPORTER YFCC-RELATED"/>
    <property type="match status" value="1"/>
</dbReference>
<feature type="transmembrane region" description="Helical" evidence="7">
    <location>
        <begin position="57"/>
        <end position="76"/>
    </location>
</feature>